<gene>
    <name evidence="2" type="ordered locus">Shewmr7_0913</name>
</gene>
<proteinExistence type="predicted"/>
<feature type="chain" id="PRO_5004173484" description="Periplasmic protein" evidence="1">
    <location>
        <begin position="25"/>
        <end position="153"/>
    </location>
</feature>
<accession>Q0HY93</accession>
<evidence type="ECO:0000256" key="1">
    <source>
        <dbReference type="SAM" id="SignalP"/>
    </source>
</evidence>
<keyword evidence="1" id="KW-0732">Signal</keyword>
<dbReference type="AlphaFoldDB" id="Q0HY93"/>
<sequence length="153" mass="17062">MKMKLMAAFLTAVCSFSASPISWACSYDGQFANPFSESYPGALDVAMATQQALNARTISELSKLEGEEGLRRASGWLQLLADEYSAELKGAYIYIVDNQLWSQLDTNNKLVIHSQPPEINKKVFLLTEVSLHSIVSKRLSWQEAEKLGLVWKS</sequence>
<feature type="signal peptide" evidence="1">
    <location>
        <begin position="1"/>
        <end position="24"/>
    </location>
</feature>
<evidence type="ECO:0008006" key="3">
    <source>
        <dbReference type="Google" id="ProtNLM"/>
    </source>
</evidence>
<dbReference type="EMBL" id="CP000444">
    <property type="protein sequence ID" value="ABI41912.1"/>
    <property type="molecule type" value="Genomic_DNA"/>
</dbReference>
<protein>
    <recommendedName>
        <fullName evidence="3">Periplasmic protein</fullName>
    </recommendedName>
</protein>
<reference evidence="2" key="1">
    <citation type="submission" date="2006-08" db="EMBL/GenBank/DDBJ databases">
        <title>Complete sequence of Chromosome1 of Shewanella sp. MR-7.</title>
        <authorList>
            <consortium name="US DOE Joint Genome Institute"/>
            <person name="Copeland A."/>
            <person name="Lucas S."/>
            <person name="Lapidus A."/>
            <person name="Barry K."/>
            <person name="Detter J.C."/>
            <person name="Glavina del Rio T."/>
            <person name="Hammon N."/>
            <person name="Israni S."/>
            <person name="Dalin E."/>
            <person name="Tice H."/>
            <person name="Pitluck S."/>
            <person name="Kiss H."/>
            <person name="Brettin T."/>
            <person name="Bruce D."/>
            <person name="Han C."/>
            <person name="Tapia R."/>
            <person name="Gilna P."/>
            <person name="Schmutz J."/>
            <person name="Larimer F."/>
            <person name="Land M."/>
            <person name="Hauser L."/>
            <person name="Kyrpides N."/>
            <person name="Mikhailova N."/>
            <person name="Nealson K."/>
            <person name="Konstantinidis K."/>
            <person name="Klappenbach J."/>
            <person name="Tiedje J."/>
            <person name="Richardson P."/>
        </authorList>
    </citation>
    <scope>NUCLEOTIDE SEQUENCE</scope>
    <source>
        <strain evidence="2">MR-7</strain>
    </source>
</reference>
<dbReference type="HOGENOM" id="CLU_136606_0_0_6"/>
<evidence type="ECO:0000313" key="2">
    <source>
        <dbReference type="EMBL" id="ABI41912.1"/>
    </source>
</evidence>
<name>Q0HY93_SHESR</name>
<dbReference type="KEGG" id="shm:Shewmr7_0913"/>
<organism evidence="2">
    <name type="scientific">Shewanella sp. (strain MR-7)</name>
    <dbReference type="NCBI Taxonomy" id="60481"/>
    <lineage>
        <taxon>Bacteria</taxon>
        <taxon>Pseudomonadati</taxon>
        <taxon>Pseudomonadota</taxon>
        <taxon>Gammaproteobacteria</taxon>
        <taxon>Alteromonadales</taxon>
        <taxon>Shewanellaceae</taxon>
        <taxon>Shewanella</taxon>
    </lineage>
</organism>